<dbReference type="EMBL" id="BEZZ01189474">
    <property type="protein sequence ID" value="GCC46320.1"/>
    <property type="molecule type" value="Genomic_DNA"/>
</dbReference>
<proteinExistence type="predicted"/>
<evidence type="ECO:0000313" key="3">
    <source>
        <dbReference type="Proteomes" id="UP000287033"/>
    </source>
</evidence>
<name>A0A401TUL6_CHIPU</name>
<protein>
    <submittedName>
        <fullName evidence="2">Uncharacterized protein</fullName>
    </submittedName>
</protein>
<feature type="region of interest" description="Disordered" evidence="1">
    <location>
        <begin position="1"/>
        <end position="48"/>
    </location>
</feature>
<gene>
    <name evidence="2" type="ORF">chiPu_0030662</name>
</gene>
<evidence type="ECO:0000313" key="2">
    <source>
        <dbReference type="EMBL" id="GCC46320.1"/>
    </source>
</evidence>
<accession>A0A401TUL6</accession>
<organism evidence="2 3">
    <name type="scientific">Chiloscyllium punctatum</name>
    <name type="common">Brownbanded bambooshark</name>
    <name type="synonym">Hemiscyllium punctatum</name>
    <dbReference type="NCBI Taxonomy" id="137246"/>
    <lineage>
        <taxon>Eukaryota</taxon>
        <taxon>Metazoa</taxon>
        <taxon>Chordata</taxon>
        <taxon>Craniata</taxon>
        <taxon>Vertebrata</taxon>
        <taxon>Chondrichthyes</taxon>
        <taxon>Elasmobranchii</taxon>
        <taxon>Galeomorphii</taxon>
        <taxon>Galeoidea</taxon>
        <taxon>Orectolobiformes</taxon>
        <taxon>Hemiscylliidae</taxon>
        <taxon>Chiloscyllium</taxon>
    </lineage>
</organism>
<evidence type="ECO:0000256" key="1">
    <source>
        <dbReference type="SAM" id="MobiDB-lite"/>
    </source>
</evidence>
<feature type="compositionally biased region" description="Polar residues" evidence="1">
    <location>
        <begin position="27"/>
        <end position="48"/>
    </location>
</feature>
<dbReference type="AlphaFoldDB" id="A0A401TUL6"/>
<feature type="non-terminal residue" evidence="2">
    <location>
        <position position="1"/>
    </location>
</feature>
<comment type="caution">
    <text evidence="2">The sequence shown here is derived from an EMBL/GenBank/DDBJ whole genome shotgun (WGS) entry which is preliminary data.</text>
</comment>
<reference evidence="2 3" key="1">
    <citation type="journal article" date="2018" name="Nat. Ecol. Evol.">
        <title>Shark genomes provide insights into elasmobranch evolution and the origin of vertebrates.</title>
        <authorList>
            <person name="Hara Y"/>
            <person name="Yamaguchi K"/>
            <person name="Onimaru K"/>
            <person name="Kadota M"/>
            <person name="Koyanagi M"/>
            <person name="Keeley SD"/>
            <person name="Tatsumi K"/>
            <person name="Tanaka K"/>
            <person name="Motone F"/>
            <person name="Kageyama Y"/>
            <person name="Nozu R"/>
            <person name="Adachi N"/>
            <person name="Nishimura O"/>
            <person name="Nakagawa R"/>
            <person name="Tanegashima C"/>
            <person name="Kiyatake I"/>
            <person name="Matsumoto R"/>
            <person name="Murakumo K"/>
            <person name="Nishida K"/>
            <person name="Terakita A"/>
            <person name="Kuratani S"/>
            <person name="Sato K"/>
            <person name="Hyodo S Kuraku.S."/>
        </authorList>
    </citation>
    <scope>NUCLEOTIDE SEQUENCE [LARGE SCALE GENOMIC DNA]</scope>
</reference>
<keyword evidence="3" id="KW-1185">Reference proteome</keyword>
<sequence>DTLPALGASCAESNCSKVDLPEPDSPTIASTSPGYSANETSRQAGSRP</sequence>
<dbReference type="Proteomes" id="UP000287033">
    <property type="component" value="Unassembled WGS sequence"/>
</dbReference>